<feature type="signal peptide" evidence="2">
    <location>
        <begin position="1"/>
        <end position="19"/>
    </location>
</feature>
<feature type="domain" description="DUF7735" evidence="3">
    <location>
        <begin position="30"/>
        <end position="170"/>
    </location>
</feature>
<accession>A0AA40AHS3</accession>
<proteinExistence type="predicted"/>
<dbReference type="EMBL" id="JAUKUA010000004">
    <property type="protein sequence ID" value="KAK0716037.1"/>
    <property type="molecule type" value="Genomic_DNA"/>
</dbReference>
<dbReference type="PANTHER" id="PTHR42029:SF2">
    <property type="entry name" value="WAX SYNTHASE DOMAIN-CONTAINING PROTEIN"/>
    <property type="match status" value="1"/>
</dbReference>
<keyword evidence="5" id="KW-1185">Reference proteome</keyword>
<protein>
    <recommendedName>
        <fullName evidence="3">DUF7735 domain-containing protein</fullName>
    </recommendedName>
</protein>
<evidence type="ECO:0000313" key="5">
    <source>
        <dbReference type="Proteomes" id="UP001172102"/>
    </source>
</evidence>
<feature type="chain" id="PRO_5041462495" description="DUF7735 domain-containing protein" evidence="2">
    <location>
        <begin position="20"/>
        <end position="241"/>
    </location>
</feature>
<comment type="caution">
    <text evidence="4">The sequence shown here is derived from an EMBL/GenBank/DDBJ whole genome shotgun (WGS) entry which is preliminary data.</text>
</comment>
<dbReference type="Pfam" id="PF24870">
    <property type="entry name" value="DUF7735"/>
    <property type="match status" value="1"/>
</dbReference>
<evidence type="ECO:0000313" key="4">
    <source>
        <dbReference type="EMBL" id="KAK0716037.1"/>
    </source>
</evidence>
<evidence type="ECO:0000256" key="1">
    <source>
        <dbReference type="SAM" id="MobiDB-lite"/>
    </source>
</evidence>
<reference evidence="4" key="1">
    <citation type="submission" date="2023-06" db="EMBL/GenBank/DDBJ databases">
        <title>Genome-scale phylogeny and comparative genomics of the fungal order Sordariales.</title>
        <authorList>
            <consortium name="Lawrence Berkeley National Laboratory"/>
            <person name="Hensen N."/>
            <person name="Bonometti L."/>
            <person name="Westerberg I."/>
            <person name="Brannstrom I.O."/>
            <person name="Guillou S."/>
            <person name="Cros-Aarteil S."/>
            <person name="Calhoun S."/>
            <person name="Haridas S."/>
            <person name="Kuo A."/>
            <person name="Mondo S."/>
            <person name="Pangilinan J."/>
            <person name="Riley R."/>
            <person name="Labutti K."/>
            <person name="Andreopoulos B."/>
            <person name="Lipzen A."/>
            <person name="Chen C."/>
            <person name="Yanf M."/>
            <person name="Daum C."/>
            <person name="Ng V."/>
            <person name="Clum A."/>
            <person name="Steindorff A."/>
            <person name="Ohm R."/>
            <person name="Martin F."/>
            <person name="Silar P."/>
            <person name="Natvig D."/>
            <person name="Lalanne C."/>
            <person name="Gautier V."/>
            <person name="Ament-Velasquez S.L."/>
            <person name="Kruys A."/>
            <person name="Hutchinson M.I."/>
            <person name="Powell A.J."/>
            <person name="Barry K."/>
            <person name="Miller A.N."/>
            <person name="Grigoriev I.V."/>
            <person name="Debuchy R."/>
            <person name="Gladieux P."/>
            <person name="Thoren M.H."/>
            <person name="Johannesson H."/>
        </authorList>
    </citation>
    <scope>NUCLEOTIDE SEQUENCE</scope>
    <source>
        <strain evidence="4">SMH4607-1</strain>
    </source>
</reference>
<name>A0AA40AHS3_9PEZI</name>
<dbReference type="PANTHER" id="PTHR42029">
    <property type="entry name" value="AN04G07800"/>
    <property type="match status" value="1"/>
</dbReference>
<dbReference type="InterPro" id="IPR056637">
    <property type="entry name" value="DUF7735"/>
</dbReference>
<sequence>MKSITSTLGLLALASAASAAETHITAAEWAVPTQTSDPYQCVTRDIPHYLTAGPSPSGAVSSALLSYENQLYETCTHATADSFQPCPVPPRSKLCAFSTAVPTSLLPAYSSYASSAASWWSAGNGDMVVSLVEECPYLWYDSLLMNPGSGSNLNRTVAYAQCWAEAHPTGSGGSATLSTTSTSTKASSRSGVTGSTATPTPTPTPTPTGNSGVRGRAGAADGWMMAGSGMGMVAAMNVGLL</sequence>
<dbReference type="AlphaFoldDB" id="A0AA40AHS3"/>
<gene>
    <name evidence="4" type="ORF">B0H67DRAFT_554437</name>
</gene>
<evidence type="ECO:0000256" key="2">
    <source>
        <dbReference type="SAM" id="SignalP"/>
    </source>
</evidence>
<organism evidence="4 5">
    <name type="scientific">Lasiosphaeris hirsuta</name>
    <dbReference type="NCBI Taxonomy" id="260670"/>
    <lineage>
        <taxon>Eukaryota</taxon>
        <taxon>Fungi</taxon>
        <taxon>Dikarya</taxon>
        <taxon>Ascomycota</taxon>
        <taxon>Pezizomycotina</taxon>
        <taxon>Sordariomycetes</taxon>
        <taxon>Sordariomycetidae</taxon>
        <taxon>Sordariales</taxon>
        <taxon>Lasiosphaeriaceae</taxon>
        <taxon>Lasiosphaeris</taxon>
    </lineage>
</organism>
<dbReference type="Proteomes" id="UP001172102">
    <property type="component" value="Unassembled WGS sequence"/>
</dbReference>
<feature type="region of interest" description="Disordered" evidence="1">
    <location>
        <begin position="169"/>
        <end position="217"/>
    </location>
</feature>
<keyword evidence="2" id="KW-0732">Signal</keyword>
<feature type="compositionally biased region" description="Low complexity" evidence="1">
    <location>
        <begin position="174"/>
        <end position="191"/>
    </location>
</feature>
<evidence type="ECO:0000259" key="3">
    <source>
        <dbReference type="Pfam" id="PF24870"/>
    </source>
</evidence>